<feature type="transmembrane region" description="Helical" evidence="6">
    <location>
        <begin position="316"/>
        <end position="340"/>
    </location>
</feature>
<dbReference type="SUPFAM" id="SSF103473">
    <property type="entry name" value="MFS general substrate transporter"/>
    <property type="match status" value="1"/>
</dbReference>
<feature type="transmembrane region" description="Helical" evidence="6">
    <location>
        <begin position="55"/>
        <end position="72"/>
    </location>
</feature>
<dbReference type="InterPro" id="IPR011701">
    <property type="entry name" value="MFS"/>
</dbReference>
<keyword evidence="2" id="KW-0813">Transport</keyword>
<dbReference type="PANTHER" id="PTHR23502">
    <property type="entry name" value="MAJOR FACILITATOR SUPERFAMILY"/>
    <property type="match status" value="1"/>
</dbReference>
<dbReference type="KEGG" id="bgv:CAL12_24365"/>
<feature type="transmembrane region" description="Helical" evidence="6">
    <location>
        <begin position="223"/>
        <end position="240"/>
    </location>
</feature>
<evidence type="ECO:0000259" key="7">
    <source>
        <dbReference type="PROSITE" id="PS50850"/>
    </source>
</evidence>
<keyword evidence="4 6" id="KW-1133">Transmembrane helix</keyword>
<dbReference type="GO" id="GO:0005886">
    <property type="term" value="C:plasma membrane"/>
    <property type="evidence" value="ECO:0007669"/>
    <property type="project" value="TreeGrafter"/>
</dbReference>
<keyword evidence="3 6" id="KW-0812">Transmembrane</keyword>
<gene>
    <name evidence="8" type="ORF">CAL12_24365</name>
</gene>
<dbReference type="Proteomes" id="UP000194151">
    <property type="component" value="Chromosome"/>
</dbReference>
<evidence type="ECO:0000256" key="1">
    <source>
        <dbReference type="ARBA" id="ARBA00004141"/>
    </source>
</evidence>
<keyword evidence="5 6" id="KW-0472">Membrane</keyword>
<evidence type="ECO:0000313" key="9">
    <source>
        <dbReference type="Proteomes" id="UP000194151"/>
    </source>
</evidence>
<dbReference type="Pfam" id="PF07690">
    <property type="entry name" value="MFS_1"/>
    <property type="match status" value="1"/>
</dbReference>
<protein>
    <recommendedName>
        <fullName evidence="7">Major facilitator superfamily (MFS) profile domain-containing protein</fullName>
    </recommendedName>
</protein>
<dbReference type="RefSeq" id="WP_086066961.1">
    <property type="nucleotide sequence ID" value="NZ_CP021108.1"/>
</dbReference>
<dbReference type="InterPro" id="IPR036259">
    <property type="entry name" value="MFS_trans_sf"/>
</dbReference>
<proteinExistence type="predicted"/>
<dbReference type="STRING" id="1416806.CAL12_24365"/>
<accession>A0A1W6YSP7</accession>
<name>A0A1W6YSP7_9BORD</name>
<dbReference type="GO" id="GO:0022857">
    <property type="term" value="F:transmembrane transporter activity"/>
    <property type="evidence" value="ECO:0007669"/>
    <property type="project" value="InterPro"/>
</dbReference>
<feature type="transmembrane region" description="Helical" evidence="6">
    <location>
        <begin position="260"/>
        <end position="280"/>
    </location>
</feature>
<feature type="transmembrane region" description="Helical" evidence="6">
    <location>
        <begin position="21"/>
        <end position="43"/>
    </location>
</feature>
<evidence type="ECO:0000256" key="3">
    <source>
        <dbReference type="ARBA" id="ARBA00022692"/>
    </source>
</evidence>
<feature type="transmembrane region" description="Helical" evidence="6">
    <location>
        <begin position="292"/>
        <end position="310"/>
    </location>
</feature>
<dbReference type="InterPro" id="IPR020846">
    <property type="entry name" value="MFS_dom"/>
</dbReference>
<evidence type="ECO:0000256" key="6">
    <source>
        <dbReference type="SAM" id="Phobius"/>
    </source>
</evidence>
<dbReference type="PROSITE" id="PS50850">
    <property type="entry name" value="MFS"/>
    <property type="match status" value="1"/>
</dbReference>
<reference evidence="8 9" key="1">
    <citation type="submission" date="2017-05" db="EMBL/GenBank/DDBJ databases">
        <title>Complete and WGS of Bordetella genogroups.</title>
        <authorList>
            <person name="Spilker T."/>
            <person name="LiPuma J."/>
        </authorList>
    </citation>
    <scope>NUCLEOTIDE SEQUENCE [LARGE SCALE GENOMIC DNA]</scope>
    <source>
        <strain evidence="8 9">AU19157</strain>
    </source>
</reference>
<feature type="domain" description="Major facilitator superfamily (MFS) profile" evidence="7">
    <location>
        <begin position="19"/>
        <end position="403"/>
    </location>
</feature>
<evidence type="ECO:0000256" key="2">
    <source>
        <dbReference type="ARBA" id="ARBA00022448"/>
    </source>
</evidence>
<keyword evidence="9" id="KW-1185">Reference proteome</keyword>
<feature type="transmembrane region" description="Helical" evidence="6">
    <location>
        <begin position="143"/>
        <end position="162"/>
    </location>
</feature>
<feature type="transmembrane region" description="Helical" evidence="6">
    <location>
        <begin position="109"/>
        <end position="131"/>
    </location>
</feature>
<dbReference type="EMBL" id="CP021108">
    <property type="protein sequence ID" value="ARP83633.1"/>
    <property type="molecule type" value="Genomic_DNA"/>
</dbReference>
<organism evidence="8 9">
    <name type="scientific">Bordetella genomosp. 8</name>
    <dbReference type="NCBI Taxonomy" id="1416806"/>
    <lineage>
        <taxon>Bacteria</taxon>
        <taxon>Pseudomonadati</taxon>
        <taxon>Pseudomonadota</taxon>
        <taxon>Betaproteobacteria</taxon>
        <taxon>Burkholderiales</taxon>
        <taxon>Alcaligenaceae</taxon>
        <taxon>Bordetella</taxon>
    </lineage>
</organism>
<evidence type="ECO:0000256" key="5">
    <source>
        <dbReference type="ARBA" id="ARBA00023136"/>
    </source>
</evidence>
<comment type="subcellular location">
    <subcellularLocation>
        <location evidence="1">Membrane</location>
        <topology evidence="1">Multi-pass membrane protein</topology>
    </subcellularLocation>
</comment>
<dbReference type="AlphaFoldDB" id="A0A1W6YSP7"/>
<feature type="transmembrane region" description="Helical" evidence="6">
    <location>
        <begin position="168"/>
        <end position="190"/>
    </location>
</feature>
<evidence type="ECO:0000313" key="8">
    <source>
        <dbReference type="EMBL" id="ARP83633.1"/>
    </source>
</evidence>
<dbReference type="GO" id="GO:1990961">
    <property type="term" value="P:xenobiotic detoxification by transmembrane export across the plasma membrane"/>
    <property type="evidence" value="ECO:0007669"/>
    <property type="project" value="TreeGrafter"/>
</dbReference>
<sequence>MPWRSRGARDIPGPAPRHLPLLIALTSVCGFVATDIFLPAVPALARVYERDATDIQAMFSMFLYALAASHLIHGPLSDAYGRRIPLLTSLATYSAASLAIPYTDCYDLVLAWRALQAVGACGAIVVGRAVAADFHRGESLRDFFLGISIVVGMSPALAPVLGQQLYAALGWQACFLFTAAFGALLGLLVYAKLPESLVATAPRDACARQAWSAYGAVLRSRDFRLNAAIIAVSQAAYFAYLSESAFLLLGQGLAPGALGYTYVSLSVAYVAGNGVARALAPRVGGQALYRHGCQLFLCAGLALGIGMSLLPASTSLLLAGVSLLTFANGFLLPLGTAAAIGAAPGNSASASGLAGFLQLSCAALAAQTIGPLTAHRPGAFGLVMLGFGLANFALYLVLRRRQQ</sequence>
<feature type="transmembrane region" description="Helical" evidence="6">
    <location>
        <begin position="378"/>
        <end position="398"/>
    </location>
</feature>
<feature type="transmembrane region" description="Helical" evidence="6">
    <location>
        <begin position="352"/>
        <end position="372"/>
    </location>
</feature>
<dbReference type="OrthoDB" id="9814303at2"/>
<feature type="transmembrane region" description="Helical" evidence="6">
    <location>
        <begin position="84"/>
        <end position="103"/>
    </location>
</feature>
<dbReference type="Gene3D" id="1.20.1720.10">
    <property type="entry name" value="Multidrug resistance protein D"/>
    <property type="match status" value="1"/>
</dbReference>
<dbReference type="PANTHER" id="PTHR23502:SF132">
    <property type="entry name" value="POLYAMINE TRANSPORTER 2-RELATED"/>
    <property type="match status" value="1"/>
</dbReference>
<evidence type="ECO:0000256" key="4">
    <source>
        <dbReference type="ARBA" id="ARBA00022989"/>
    </source>
</evidence>